<name>A0A0V1G1Q1_TRIPS</name>
<dbReference type="AlphaFoldDB" id="A0A0V1G1Q1"/>
<reference evidence="1 2" key="1">
    <citation type="submission" date="2015-01" db="EMBL/GenBank/DDBJ databases">
        <title>Evolution of Trichinella species and genotypes.</title>
        <authorList>
            <person name="Korhonen P.K."/>
            <person name="Edoardo P."/>
            <person name="Giuseppe L.R."/>
            <person name="Gasser R.B."/>
        </authorList>
    </citation>
    <scope>NUCLEOTIDE SEQUENCE [LARGE SCALE GENOMIC DNA]</scope>
    <source>
        <strain evidence="1">ISS470</strain>
    </source>
</reference>
<accession>A0A0V1G1Q1</accession>
<protein>
    <submittedName>
        <fullName evidence="1">Uncharacterized protein</fullName>
    </submittedName>
</protein>
<evidence type="ECO:0000313" key="1">
    <source>
        <dbReference type="EMBL" id="KRY92228.1"/>
    </source>
</evidence>
<evidence type="ECO:0000313" key="2">
    <source>
        <dbReference type="Proteomes" id="UP000054995"/>
    </source>
</evidence>
<sequence length="74" mass="8684">MKRSTNQIHSSCSQTQLRQCHFDAEYCLFENVQLILTNFRIRSRKAPQFKQNKNSERNQICIQLPIGVKTKDGN</sequence>
<organism evidence="1 2">
    <name type="scientific">Trichinella pseudospiralis</name>
    <name type="common">Parasitic roundworm</name>
    <dbReference type="NCBI Taxonomy" id="6337"/>
    <lineage>
        <taxon>Eukaryota</taxon>
        <taxon>Metazoa</taxon>
        <taxon>Ecdysozoa</taxon>
        <taxon>Nematoda</taxon>
        <taxon>Enoplea</taxon>
        <taxon>Dorylaimia</taxon>
        <taxon>Trichinellida</taxon>
        <taxon>Trichinellidae</taxon>
        <taxon>Trichinella</taxon>
    </lineage>
</organism>
<proteinExistence type="predicted"/>
<gene>
    <name evidence="1" type="ORF">T4D_13550</name>
</gene>
<dbReference type="EMBL" id="JYDT01000008">
    <property type="protein sequence ID" value="KRY92228.1"/>
    <property type="molecule type" value="Genomic_DNA"/>
</dbReference>
<comment type="caution">
    <text evidence="1">The sequence shown here is derived from an EMBL/GenBank/DDBJ whole genome shotgun (WGS) entry which is preliminary data.</text>
</comment>
<keyword evidence="2" id="KW-1185">Reference proteome</keyword>
<dbReference type="Proteomes" id="UP000054995">
    <property type="component" value="Unassembled WGS sequence"/>
</dbReference>